<dbReference type="Gene3D" id="2.40.50.1020">
    <property type="entry name" value="LytTr DNA-binding domain"/>
    <property type="match status" value="1"/>
</dbReference>
<accession>A0ABV6K0H5</accession>
<evidence type="ECO:0000259" key="1">
    <source>
        <dbReference type="PROSITE" id="PS50930"/>
    </source>
</evidence>
<dbReference type="Pfam" id="PF04397">
    <property type="entry name" value="LytTR"/>
    <property type="match status" value="1"/>
</dbReference>
<name>A0ABV6K0H5_9LACO</name>
<feature type="domain" description="HTH LytTR-type" evidence="1">
    <location>
        <begin position="41"/>
        <end position="144"/>
    </location>
</feature>
<dbReference type="PANTHER" id="PTHR37299">
    <property type="entry name" value="TRANSCRIPTIONAL REGULATOR-RELATED"/>
    <property type="match status" value="1"/>
</dbReference>
<comment type="caution">
    <text evidence="2">The sequence shown here is derived from an EMBL/GenBank/DDBJ whole genome shotgun (WGS) entry which is preliminary data.</text>
</comment>
<organism evidence="2 3">
    <name type="scientific">Lactiplantibacillus plajomi</name>
    <dbReference type="NCBI Taxonomy" id="1457217"/>
    <lineage>
        <taxon>Bacteria</taxon>
        <taxon>Bacillati</taxon>
        <taxon>Bacillota</taxon>
        <taxon>Bacilli</taxon>
        <taxon>Lactobacillales</taxon>
        <taxon>Lactobacillaceae</taxon>
        <taxon>Lactiplantibacillus</taxon>
    </lineage>
</organism>
<dbReference type="InterPro" id="IPR007492">
    <property type="entry name" value="LytTR_DNA-bd_dom"/>
</dbReference>
<keyword evidence="2" id="KW-0238">DNA-binding</keyword>
<dbReference type="SMART" id="SM00850">
    <property type="entry name" value="LytTR"/>
    <property type="match status" value="1"/>
</dbReference>
<gene>
    <name evidence="2" type="ORF">ACFFGS_02120</name>
</gene>
<keyword evidence="3" id="KW-1185">Reference proteome</keyword>
<dbReference type="Proteomes" id="UP001589855">
    <property type="component" value="Unassembled WGS sequence"/>
</dbReference>
<evidence type="ECO:0000313" key="2">
    <source>
        <dbReference type="EMBL" id="MFC0422965.1"/>
    </source>
</evidence>
<dbReference type="GO" id="GO:0003677">
    <property type="term" value="F:DNA binding"/>
    <property type="evidence" value="ECO:0007669"/>
    <property type="project" value="UniProtKB-KW"/>
</dbReference>
<dbReference type="PROSITE" id="PS50930">
    <property type="entry name" value="HTH_LYTTR"/>
    <property type="match status" value="1"/>
</dbReference>
<proteinExistence type="predicted"/>
<evidence type="ECO:0000313" key="3">
    <source>
        <dbReference type="Proteomes" id="UP001589855"/>
    </source>
</evidence>
<dbReference type="RefSeq" id="WP_137644718.1">
    <property type="nucleotide sequence ID" value="NZ_BAABRM010000012.1"/>
</dbReference>
<sequence length="144" mass="16772">MKVDLHIDSKLDVERADFWLRQMTTRMTAIIAQLNQEQEALWCYQDDQVKPVAYRDIIVLRTVGSQIQITTADNRYYYSARMAKLAAQLPAQFIESARGTMINYQKIDHLELLGNGKIDVLMVNQERVQMARRKIKNLKEKLGL</sequence>
<protein>
    <submittedName>
        <fullName evidence="2">LytTR family DNA-binding domain-containing protein</fullName>
    </submittedName>
</protein>
<dbReference type="EMBL" id="JBHLUK010000010">
    <property type="protein sequence ID" value="MFC0422965.1"/>
    <property type="molecule type" value="Genomic_DNA"/>
</dbReference>
<reference evidence="2 3" key="1">
    <citation type="submission" date="2024-09" db="EMBL/GenBank/DDBJ databases">
        <authorList>
            <person name="Sun Q."/>
            <person name="Mori K."/>
        </authorList>
    </citation>
    <scope>NUCLEOTIDE SEQUENCE [LARGE SCALE GENOMIC DNA]</scope>
    <source>
        <strain evidence="2 3">TBRC 4575</strain>
    </source>
</reference>
<dbReference type="InterPro" id="IPR046947">
    <property type="entry name" value="LytR-like"/>
</dbReference>
<dbReference type="PANTHER" id="PTHR37299:SF1">
    <property type="entry name" value="STAGE 0 SPORULATION PROTEIN A HOMOLOG"/>
    <property type="match status" value="1"/>
</dbReference>